<sequence>MTAVDSNLSSGVCRESTTGRAQVVIEVSDVVVVVVKSKVTVSPWVSKCSNLPAVRPGSEVLVICLNFVGCKYSRANGCVLQDLSKILSH</sequence>
<proteinExistence type="predicted"/>
<dbReference type="Proteomes" id="UP000600918">
    <property type="component" value="Unassembled WGS sequence"/>
</dbReference>
<keyword evidence="2" id="KW-1185">Reference proteome</keyword>
<accession>A0A834NS51</accession>
<organism evidence="1 2">
    <name type="scientific">Vespula pensylvanica</name>
    <name type="common">Western yellow jacket</name>
    <name type="synonym">Wasp</name>
    <dbReference type="NCBI Taxonomy" id="30213"/>
    <lineage>
        <taxon>Eukaryota</taxon>
        <taxon>Metazoa</taxon>
        <taxon>Ecdysozoa</taxon>
        <taxon>Arthropoda</taxon>
        <taxon>Hexapoda</taxon>
        <taxon>Insecta</taxon>
        <taxon>Pterygota</taxon>
        <taxon>Neoptera</taxon>
        <taxon>Endopterygota</taxon>
        <taxon>Hymenoptera</taxon>
        <taxon>Apocrita</taxon>
        <taxon>Aculeata</taxon>
        <taxon>Vespoidea</taxon>
        <taxon>Vespidae</taxon>
        <taxon>Vespinae</taxon>
        <taxon>Vespula</taxon>
    </lineage>
</organism>
<reference evidence="1" key="1">
    <citation type="journal article" date="2020" name="G3 (Bethesda)">
        <title>High-Quality Assemblies for Three Invasive Social Wasps from the &lt;i&gt;Vespula&lt;/i&gt; Genus.</title>
        <authorList>
            <person name="Harrop T.W.R."/>
            <person name="Guhlin J."/>
            <person name="McLaughlin G.M."/>
            <person name="Permina E."/>
            <person name="Stockwell P."/>
            <person name="Gilligan J."/>
            <person name="Le Lec M.F."/>
            <person name="Gruber M.A.M."/>
            <person name="Quinn O."/>
            <person name="Lovegrove M."/>
            <person name="Duncan E.J."/>
            <person name="Remnant E.J."/>
            <person name="Van Eeckhoven J."/>
            <person name="Graham B."/>
            <person name="Knapp R.A."/>
            <person name="Langford K.W."/>
            <person name="Kronenberg Z."/>
            <person name="Press M.O."/>
            <person name="Eacker S.M."/>
            <person name="Wilson-Rankin E.E."/>
            <person name="Purcell J."/>
            <person name="Lester P.J."/>
            <person name="Dearden P.K."/>
        </authorList>
    </citation>
    <scope>NUCLEOTIDE SEQUENCE</scope>
    <source>
        <strain evidence="1">Volc-1</strain>
    </source>
</reference>
<comment type="caution">
    <text evidence="1">The sequence shown here is derived from an EMBL/GenBank/DDBJ whole genome shotgun (WGS) entry which is preliminary data.</text>
</comment>
<evidence type="ECO:0000313" key="1">
    <source>
        <dbReference type="EMBL" id="KAF7416961.1"/>
    </source>
</evidence>
<dbReference type="EMBL" id="JACSDY010000010">
    <property type="protein sequence ID" value="KAF7416961.1"/>
    <property type="molecule type" value="Genomic_DNA"/>
</dbReference>
<evidence type="ECO:0000313" key="2">
    <source>
        <dbReference type="Proteomes" id="UP000600918"/>
    </source>
</evidence>
<dbReference type="AlphaFoldDB" id="A0A834NS51"/>
<name>A0A834NS51_VESPE</name>
<protein>
    <submittedName>
        <fullName evidence="1">Uncharacterized protein</fullName>
    </submittedName>
</protein>
<gene>
    <name evidence="1" type="ORF">H0235_011492</name>
</gene>